<feature type="non-terminal residue" evidence="1">
    <location>
        <position position="1"/>
    </location>
</feature>
<dbReference type="Gene3D" id="2.120.10.30">
    <property type="entry name" value="TolB, C-terminal domain"/>
    <property type="match status" value="1"/>
</dbReference>
<comment type="caution">
    <text evidence="1">The sequence shown here is derived from an EMBL/GenBank/DDBJ whole genome shotgun (WGS) entry which is preliminary data.</text>
</comment>
<organism evidence="1">
    <name type="scientific">marine sediment metagenome</name>
    <dbReference type="NCBI Taxonomy" id="412755"/>
    <lineage>
        <taxon>unclassified sequences</taxon>
        <taxon>metagenomes</taxon>
        <taxon>ecological metagenomes</taxon>
    </lineage>
</organism>
<evidence type="ECO:0008006" key="2">
    <source>
        <dbReference type="Google" id="ProtNLM"/>
    </source>
</evidence>
<dbReference type="AlphaFoldDB" id="X0W6R8"/>
<dbReference type="SUPFAM" id="SSF101898">
    <property type="entry name" value="NHL repeat"/>
    <property type="match status" value="1"/>
</dbReference>
<dbReference type="PANTHER" id="PTHR35340:SF5">
    <property type="entry name" value="ASST-DOMAIN-CONTAINING PROTEIN"/>
    <property type="match status" value="1"/>
</dbReference>
<name>X0W6R8_9ZZZZ</name>
<dbReference type="EMBL" id="BARS01021849">
    <property type="protein sequence ID" value="GAG08366.1"/>
    <property type="molecule type" value="Genomic_DNA"/>
</dbReference>
<gene>
    <name evidence="1" type="ORF">S01H1_35026</name>
</gene>
<proteinExistence type="predicted"/>
<dbReference type="InterPro" id="IPR039535">
    <property type="entry name" value="ASST-like"/>
</dbReference>
<dbReference type="InterPro" id="IPR053143">
    <property type="entry name" value="Arylsulfate_ST"/>
</dbReference>
<accession>X0W6R8</accession>
<evidence type="ECO:0000313" key="1">
    <source>
        <dbReference type="EMBL" id="GAG08366.1"/>
    </source>
</evidence>
<dbReference type="PANTHER" id="PTHR35340">
    <property type="entry name" value="PQQ ENZYME REPEAT PROTEIN-RELATED"/>
    <property type="match status" value="1"/>
</dbReference>
<dbReference type="InterPro" id="IPR011042">
    <property type="entry name" value="6-blade_b-propeller_TolB-like"/>
</dbReference>
<reference evidence="1" key="1">
    <citation type="journal article" date="2014" name="Front. Microbiol.">
        <title>High frequency of phylogenetically diverse reductive dehalogenase-homologous genes in deep subseafloor sedimentary metagenomes.</title>
        <authorList>
            <person name="Kawai M."/>
            <person name="Futagami T."/>
            <person name="Toyoda A."/>
            <person name="Takaki Y."/>
            <person name="Nishi S."/>
            <person name="Hori S."/>
            <person name="Arai W."/>
            <person name="Tsubouchi T."/>
            <person name="Morono Y."/>
            <person name="Uchiyama I."/>
            <person name="Ito T."/>
            <person name="Fujiyama A."/>
            <person name="Inagaki F."/>
            <person name="Takami H."/>
        </authorList>
    </citation>
    <scope>NUCLEOTIDE SEQUENCE</scope>
    <source>
        <strain evidence="1">Expedition CK06-06</strain>
    </source>
</reference>
<dbReference type="Pfam" id="PF14269">
    <property type="entry name" value="Arylsulfotran_2"/>
    <property type="match status" value="1"/>
</dbReference>
<protein>
    <recommendedName>
        <fullName evidence="2">Aryl sulfotransferase</fullName>
    </recommendedName>
</protein>
<sequence>VAILSPDGELLEERSFHDMLASRPDLFGFLPIESGPDGPVPDFLHANFIHWMHRPALARRDSLYAPSNLLITLRNQDTIAIFDFEKGAFLWAWGQGELLRPHDATVLANGNILVFDNRTGEDASRVIELDPIAREIVWEYPRGAASKFYSRTRGTVQRFPNGNTLIGESNRGRAIEVTPEAEIVWEYRTPHRNEKNQPAAFRVERYPPSEIPAD</sequence>